<dbReference type="PANTHER" id="PTHR32071">
    <property type="entry name" value="TRANSCRIPTIONAL REGULATORY PROTEIN"/>
    <property type="match status" value="1"/>
</dbReference>
<dbReference type="InterPro" id="IPR009057">
    <property type="entry name" value="Homeodomain-like_sf"/>
</dbReference>
<evidence type="ECO:0000256" key="3">
    <source>
        <dbReference type="ARBA" id="ARBA00022490"/>
    </source>
</evidence>
<keyword evidence="11" id="KW-0010">Activator</keyword>
<dbReference type="RefSeq" id="WP_210653606.1">
    <property type="nucleotide sequence ID" value="NZ_JAGKQQ010000001.1"/>
</dbReference>
<dbReference type="InterPro" id="IPR001789">
    <property type="entry name" value="Sig_transdc_resp-reg_receiver"/>
</dbReference>
<evidence type="ECO:0000256" key="11">
    <source>
        <dbReference type="ARBA" id="ARBA00023159"/>
    </source>
</evidence>
<keyword evidence="13" id="KW-0535">Nitrogen fixation</keyword>
<dbReference type="PROSITE" id="PS00676">
    <property type="entry name" value="SIGMA54_INTERACT_2"/>
    <property type="match status" value="1"/>
</dbReference>
<dbReference type="PROSITE" id="PS00675">
    <property type="entry name" value="SIGMA54_INTERACT_1"/>
    <property type="match status" value="1"/>
</dbReference>
<evidence type="ECO:0000256" key="14">
    <source>
        <dbReference type="ARBA" id="ARBA00029881"/>
    </source>
</evidence>
<dbReference type="Pfam" id="PF00158">
    <property type="entry name" value="Sigma54_activat"/>
    <property type="match status" value="1"/>
</dbReference>
<dbReference type="PROSITE" id="PS00688">
    <property type="entry name" value="SIGMA54_INTERACT_3"/>
    <property type="match status" value="1"/>
</dbReference>
<evidence type="ECO:0000256" key="10">
    <source>
        <dbReference type="ARBA" id="ARBA00023125"/>
    </source>
</evidence>
<keyword evidence="7" id="KW-0067">ATP-binding</keyword>
<dbReference type="Proteomes" id="UP000676565">
    <property type="component" value="Unassembled WGS sequence"/>
</dbReference>
<dbReference type="EMBL" id="JAGKQQ010000001">
    <property type="protein sequence ID" value="MBP3955530.1"/>
    <property type="molecule type" value="Genomic_DNA"/>
</dbReference>
<keyword evidence="6" id="KW-0547">Nucleotide-binding</keyword>
<evidence type="ECO:0000256" key="2">
    <source>
        <dbReference type="ARBA" id="ARBA00019059"/>
    </source>
</evidence>
<evidence type="ECO:0000256" key="1">
    <source>
        <dbReference type="ARBA" id="ARBA00004496"/>
    </source>
</evidence>
<dbReference type="PRINTS" id="PR01590">
    <property type="entry name" value="HTHFIS"/>
</dbReference>
<keyword evidence="9" id="KW-0805">Transcription regulation</keyword>
<dbReference type="InterPro" id="IPR003593">
    <property type="entry name" value="AAA+_ATPase"/>
</dbReference>
<evidence type="ECO:0000256" key="16">
    <source>
        <dbReference type="PROSITE-ProRule" id="PRU00169"/>
    </source>
</evidence>
<keyword evidence="10" id="KW-0238">DNA-binding</keyword>
<evidence type="ECO:0000256" key="5">
    <source>
        <dbReference type="ARBA" id="ARBA00022553"/>
    </source>
</evidence>
<keyword evidence="20" id="KW-1185">Reference proteome</keyword>
<keyword evidence="5 16" id="KW-0597">Phosphoprotein</keyword>
<keyword evidence="12" id="KW-0804">Transcription</keyword>
<accession>A0ABS5BPD7</accession>
<dbReference type="Gene3D" id="1.10.8.60">
    <property type="match status" value="1"/>
</dbReference>
<dbReference type="SMART" id="SM00448">
    <property type="entry name" value="REC"/>
    <property type="match status" value="1"/>
</dbReference>
<evidence type="ECO:0000259" key="18">
    <source>
        <dbReference type="PROSITE" id="PS50110"/>
    </source>
</evidence>
<dbReference type="InterPro" id="IPR002078">
    <property type="entry name" value="Sigma_54_int"/>
</dbReference>
<protein>
    <recommendedName>
        <fullName evidence="2">DNA-binding transcriptional regulator NtrC</fullName>
    </recommendedName>
    <alternativeName>
        <fullName evidence="14">Nitrogen regulation protein NR(I)</fullName>
    </alternativeName>
    <alternativeName>
        <fullName evidence="15">Nitrogen regulator I</fullName>
    </alternativeName>
</protein>
<dbReference type="PROSITE" id="PS50110">
    <property type="entry name" value="RESPONSE_REGULATORY"/>
    <property type="match status" value="1"/>
</dbReference>
<dbReference type="Pfam" id="PF02954">
    <property type="entry name" value="HTH_8"/>
    <property type="match status" value="1"/>
</dbReference>
<dbReference type="Gene3D" id="1.10.10.60">
    <property type="entry name" value="Homeodomain-like"/>
    <property type="match status" value="1"/>
</dbReference>
<name>A0ABS5BPD7_9BACT</name>
<dbReference type="InterPro" id="IPR025943">
    <property type="entry name" value="Sigma_54_int_dom_ATP-bd_2"/>
</dbReference>
<evidence type="ECO:0000256" key="6">
    <source>
        <dbReference type="ARBA" id="ARBA00022741"/>
    </source>
</evidence>
<evidence type="ECO:0000256" key="8">
    <source>
        <dbReference type="ARBA" id="ARBA00023012"/>
    </source>
</evidence>
<dbReference type="InterPro" id="IPR025944">
    <property type="entry name" value="Sigma_54_int_dom_CS"/>
</dbReference>
<evidence type="ECO:0000256" key="7">
    <source>
        <dbReference type="ARBA" id="ARBA00022840"/>
    </source>
</evidence>
<gene>
    <name evidence="19" type="ORF">J8F10_09580</name>
</gene>
<dbReference type="Pfam" id="PF25601">
    <property type="entry name" value="AAA_lid_14"/>
    <property type="match status" value="1"/>
</dbReference>
<keyword evidence="8" id="KW-0902">Two-component regulatory system</keyword>
<evidence type="ECO:0000256" key="15">
    <source>
        <dbReference type="ARBA" id="ARBA00031910"/>
    </source>
</evidence>
<dbReference type="InterPro" id="IPR058031">
    <property type="entry name" value="AAA_lid_NorR"/>
</dbReference>
<evidence type="ECO:0000313" key="20">
    <source>
        <dbReference type="Proteomes" id="UP000676565"/>
    </source>
</evidence>
<comment type="subcellular location">
    <subcellularLocation>
        <location evidence="1">Cytoplasm</location>
    </subcellularLocation>
</comment>
<dbReference type="Gene3D" id="3.40.50.2300">
    <property type="match status" value="1"/>
</dbReference>
<dbReference type="InterPro" id="IPR002197">
    <property type="entry name" value="HTH_Fis"/>
</dbReference>
<dbReference type="InterPro" id="IPR027417">
    <property type="entry name" value="P-loop_NTPase"/>
</dbReference>
<dbReference type="SUPFAM" id="SSF52172">
    <property type="entry name" value="CheY-like"/>
    <property type="match status" value="1"/>
</dbReference>
<reference evidence="19 20" key="1">
    <citation type="submission" date="2021-04" db="EMBL/GenBank/DDBJ databases">
        <authorList>
            <person name="Ivanova A."/>
        </authorList>
    </citation>
    <scope>NUCLEOTIDE SEQUENCE [LARGE SCALE GENOMIC DNA]</scope>
    <source>
        <strain evidence="19 20">G18</strain>
    </source>
</reference>
<evidence type="ECO:0000256" key="4">
    <source>
        <dbReference type="ARBA" id="ARBA00022491"/>
    </source>
</evidence>
<dbReference type="PROSITE" id="PS50045">
    <property type="entry name" value="SIGMA54_INTERACT_4"/>
    <property type="match status" value="1"/>
</dbReference>
<evidence type="ECO:0000313" key="19">
    <source>
        <dbReference type="EMBL" id="MBP3955530.1"/>
    </source>
</evidence>
<dbReference type="SUPFAM" id="SSF46689">
    <property type="entry name" value="Homeodomain-like"/>
    <property type="match status" value="1"/>
</dbReference>
<feature type="modified residue" description="4-aspartylphosphate" evidence="16">
    <location>
        <position position="52"/>
    </location>
</feature>
<dbReference type="SMART" id="SM00382">
    <property type="entry name" value="AAA"/>
    <property type="match status" value="1"/>
</dbReference>
<evidence type="ECO:0000256" key="12">
    <source>
        <dbReference type="ARBA" id="ARBA00023163"/>
    </source>
</evidence>
<dbReference type="CDD" id="cd00009">
    <property type="entry name" value="AAA"/>
    <property type="match status" value="1"/>
</dbReference>
<evidence type="ECO:0000259" key="17">
    <source>
        <dbReference type="PROSITE" id="PS50045"/>
    </source>
</evidence>
<organism evidence="19 20">
    <name type="scientific">Gemmata palustris</name>
    <dbReference type="NCBI Taxonomy" id="2822762"/>
    <lineage>
        <taxon>Bacteria</taxon>
        <taxon>Pseudomonadati</taxon>
        <taxon>Planctomycetota</taxon>
        <taxon>Planctomycetia</taxon>
        <taxon>Gemmatales</taxon>
        <taxon>Gemmataceae</taxon>
        <taxon>Gemmata</taxon>
    </lineage>
</organism>
<dbReference type="Pfam" id="PF00072">
    <property type="entry name" value="Response_reg"/>
    <property type="match status" value="1"/>
</dbReference>
<sequence length="485" mass="52478">MPKLLIIDDEPGILYSLKSALESEETLVVTAPSAKLGLAAVERDKPDAVILDVRLPDMSGLDAFVRIREIDPHLPVVIITAHGSTDTAIEAMKRGAFEYLLKPVDLHQLDDVIGKAFELRRIRATPTVLGDEPPPEAETDQIVGRCPAMLEVYKVIGRIAPQDVTVLVLGESGTGKELVARALYQHSARAAGPFVAINCAAIPDALLESELFGHEKGAFTGADRKRIGKFEQAHGGTIFMDEIGDMSPATQAKVLRLLQDQRFERVGGNETIETNVRVVAATNQNLAALVAAGKFREDLFYRLNSFTITLPPLRERAGDVGLLVNYFIAATNRKLNKSVRGIDPEALSLLEAYHWPGNVRELENTVRFAVVQTVGEVVTLSALPASVRGGAANPPTAGLDLRGLIGELLRVGTPDIYRQVTQAVDRVLLTAVLDHVHGNQKQASDLLGISRTTLRAKLQSLNLGIEKQLRSSETGAASGEMPLQE</sequence>
<dbReference type="InterPro" id="IPR011006">
    <property type="entry name" value="CheY-like_superfamily"/>
</dbReference>
<evidence type="ECO:0000256" key="9">
    <source>
        <dbReference type="ARBA" id="ARBA00023015"/>
    </source>
</evidence>
<dbReference type="PANTHER" id="PTHR32071:SF95">
    <property type="entry name" value="DNA-BINDING TRANSCRIPTIONAL REGULATOR NTRC"/>
    <property type="match status" value="1"/>
</dbReference>
<feature type="domain" description="Response regulatory" evidence="18">
    <location>
        <begin position="3"/>
        <end position="117"/>
    </location>
</feature>
<keyword evidence="4" id="KW-0678">Repressor</keyword>
<dbReference type="InterPro" id="IPR025662">
    <property type="entry name" value="Sigma_54_int_dom_ATP-bd_1"/>
</dbReference>
<evidence type="ECO:0000256" key="13">
    <source>
        <dbReference type="ARBA" id="ARBA00023231"/>
    </source>
</evidence>
<dbReference type="Gene3D" id="3.40.50.300">
    <property type="entry name" value="P-loop containing nucleotide triphosphate hydrolases"/>
    <property type="match status" value="1"/>
</dbReference>
<proteinExistence type="predicted"/>
<comment type="caution">
    <text evidence="19">The sequence shown here is derived from an EMBL/GenBank/DDBJ whole genome shotgun (WGS) entry which is preliminary data.</text>
</comment>
<feature type="domain" description="Sigma-54 factor interaction" evidence="17">
    <location>
        <begin position="142"/>
        <end position="371"/>
    </location>
</feature>
<keyword evidence="3" id="KW-0963">Cytoplasm</keyword>
<dbReference type="SUPFAM" id="SSF52540">
    <property type="entry name" value="P-loop containing nucleoside triphosphate hydrolases"/>
    <property type="match status" value="1"/>
</dbReference>